<gene>
    <name evidence="2" type="ORF">HB850_15910</name>
</gene>
<organism evidence="2 3">
    <name type="scientific">Listeria newyorkensis</name>
    <dbReference type="NCBI Taxonomy" id="1497681"/>
    <lineage>
        <taxon>Bacteria</taxon>
        <taxon>Bacillati</taxon>
        <taxon>Bacillota</taxon>
        <taxon>Bacilli</taxon>
        <taxon>Bacillales</taxon>
        <taxon>Listeriaceae</taxon>
        <taxon>Listeria</taxon>
    </lineage>
</organism>
<sequence length="59" mass="7035">MTRKVWLNILGCIIAGIIGCLIFIPDYGFSDMYRILIFIAVFMIYFYCNKYIRARKEDK</sequence>
<keyword evidence="1" id="KW-1133">Transmembrane helix</keyword>
<feature type="transmembrane region" description="Helical" evidence="1">
    <location>
        <begin position="31"/>
        <end position="48"/>
    </location>
</feature>
<dbReference type="PROSITE" id="PS51257">
    <property type="entry name" value="PROKAR_LIPOPROTEIN"/>
    <property type="match status" value="1"/>
</dbReference>
<dbReference type="EMBL" id="JAARQN010000023">
    <property type="protein sequence ID" value="MBC1459246.1"/>
    <property type="molecule type" value="Genomic_DNA"/>
</dbReference>
<keyword evidence="1" id="KW-0812">Transmembrane</keyword>
<protein>
    <recommendedName>
        <fullName evidence="4">Lipoprotein</fullName>
    </recommendedName>
</protein>
<dbReference type="AlphaFoldDB" id="A0A841Z3D6"/>
<feature type="transmembrane region" description="Helical" evidence="1">
    <location>
        <begin position="5"/>
        <end position="25"/>
    </location>
</feature>
<reference evidence="2 3" key="1">
    <citation type="submission" date="2020-03" db="EMBL/GenBank/DDBJ databases">
        <title>Soil Listeria distribution.</title>
        <authorList>
            <person name="Liao J."/>
            <person name="Wiedmann M."/>
        </authorList>
    </citation>
    <scope>NUCLEOTIDE SEQUENCE [LARGE SCALE GENOMIC DNA]</scope>
    <source>
        <strain evidence="2 3">FSL L7-1614</strain>
    </source>
</reference>
<accession>A0A841Z3D6</accession>
<evidence type="ECO:0000313" key="3">
    <source>
        <dbReference type="Proteomes" id="UP000569903"/>
    </source>
</evidence>
<evidence type="ECO:0000256" key="1">
    <source>
        <dbReference type="SAM" id="Phobius"/>
    </source>
</evidence>
<dbReference type="RefSeq" id="WP_185390369.1">
    <property type="nucleotide sequence ID" value="NZ_JAARQN010000023.1"/>
</dbReference>
<evidence type="ECO:0000313" key="2">
    <source>
        <dbReference type="EMBL" id="MBC1459246.1"/>
    </source>
</evidence>
<evidence type="ECO:0008006" key="4">
    <source>
        <dbReference type="Google" id="ProtNLM"/>
    </source>
</evidence>
<comment type="caution">
    <text evidence="2">The sequence shown here is derived from an EMBL/GenBank/DDBJ whole genome shotgun (WGS) entry which is preliminary data.</text>
</comment>
<keyword evidence="1" id="KW-0472">Membrane</keyword>
<proteinExistence type="predicted"/>
<dbReference type="Proteomes" id="UP000569903">
    <property type="component" value="Unassembled WGS sequence"/>
</dbReference>
<name>A0A841Z3D6_9LIST</name>